<feature type="region of interest" description="Disordered" evidence="1">
    <location>
        <begin position="63"/>
        <end position="86"/>
    </location>
</feature>
<dbReference type="RefSeq" id="WP_064538984.1">
    <property type="nucleotide sequence ID" value="NZ_LWSU01000077.1"/>
</dbReference>
<evidence type="ECO:0000313" key="3">
    <source>
        <dbReference type="Proteomes" id="UP000093858"/>
    </source>
</evidence>
<organism evidence="2 3">
    <name type="scientific">Xanthomonas graminis pv. poae</name>
    <dbReference type="NCBI Taxonomy" id="227946"/>
    <lineage>
        <taxon>Bacteria</taxon>
        <taxon>Pseudomonadati</taxon>
        <taxon>Pseudomonadota</taxon>
        <taxon>Gammaproteobacteria</taxon>
        <taxon>Lysobacterales</taxon>
        <taxon>Lysobacteraceae</taxon>
        <taxon>Xanthomonas</taxon>
        <taxon>Xanthomonas translucens group</taxon>
        <taxon>Xanthomonas graminis</taxon>
    </lineage>
</organism>
<sequence length="86" mass="8945">MLASAPDAIGVKAFYAPLDLDGMARMHDADSQALVAQIDVPVAHSRNPSQILPLDAAHCGSDVGGNGAGRPRPIRNRAQCVGRDSL</sequence>
<accession>A0A199P563</accession>
<proteinExistence type="predicted"/>
<dbReference type="EMBL" id="LWSU01000077">
    <property type="protein sequence ID" value="OAX56327.1"/>
    <property type="molecule type" value="Genomic_DNA"/>
</dbReference>
<name>A0A199P563_9XANT</name>
<evidence type="ECO:0000313" key="2">
    <source>
        <dbReference type="EMBL" id="OAX56327.1"/>
    </source>
</evidence>
<reference evidence="2 3" key="1">
    <citation type="submission" date="2016-04" db="EMBL/GenBank/DDBJ databases">
        <title>Xanthomonas translucens phylogeny.</title>
        <authorList>
            <person name="Langlois P."/>
        </authorList>
    </citation>
    <scope>NUCLEOTIDE SEQUENCE [LARGE SCALE GENOMIC DNA]</scope>
    <source>
        <strain evidence="2 3">B99</strain>
    </source>
</reference>
<dbReference type="AlphaFoldDB" id="A0A199P563"/>
<protein>
    <submittedName>
        <fullName evidence="2">Uncharacterized protein</fullName>
    </submittedName>
</protein>
<dbReference type="Proteomes" id="UP000093858">
    <property type="component" value="Unassembled WGS sequence"/>
</dbReference>
<gene>
    <name evidence="2" type="ORF">A6R73_13915</name>
</gene>
<comment type="caution">
    <text evidence="2">The sequence shown here is derived from an EMBL/GenBank/DDBJ whole genome shotgun (WGS) entry which is preliminary data.</text>
</comment>
<evidence type="ECO:0000256" key="1">
    <source>
        <dbReference type="SAM" id="MobiDB-lite"/>
    </source>
</evidence>